<organism evidence="2 3">
    <name type="scientific">Portunus trituberculatus</name>
    <name type="common">Swimming crab</name>
    <name type="synonym">Neptunus trituberculatus</name>
    <dbReference type="NCBI Taxonomy" id="210409"/>
    <lineage>
        <taxon>Eukaryota</taxon>
        <taxon>Metazoa</taxon>
        <taxon>Ecdysozoa</taxon>
        <taxon>Arthropoda</taxon>
        <taxon>Crustacea</taxon>
        <taxon>Multicrustacea</taxon>
        <taxon>Malacostraca</taxon>
        <taxon>Eumalacostraca</taxon>
        <taxon>Eucarida</taxon>
        <taxon>Decapoda</taxon>
        <taxon>Pleocyemata</taxon>
        <taxon>Brachyura</taxon>
        <taxon>Eubrachyura</taxon>
        <taxon>Portunoidea</taxon>
        <taxon>Portunidae</taxon>
        <taxon>Portuninae</taxon>
        <taxon>Portunus</taxon>
    </lineage>
</organism>
<comment type="caution">
    <text evidence="2">The sequence shown here is derived from an EMBL/GenBank/DDBJ whole genome shotgun (WGS) entry which is preliminary data.</text>
</comment>
<dbReference type="Proteomes" id="UP000324222">
    <property type="component" value="Unassembled WGS sequence"/>
</dbReference>
<reference evidence="2 3" key="1">
    <citation type="submission" date="2019-05" db="EMBL/GenBank/DDBJ databases">
        <title>Another draft genome of Portunus trituberculatus and its Hox gene families provides insights of decapod evolution.</title>
        <authorList>
            <person name="Jeong J.-H."/>
            <person name="Song I."/>
            <person name="Kim S."/>
            <person name="Choi T."/>
            <person name="Kim D."/>
            <person name="Ryu S."/>
            <person name="Kim W."/>
        </authorList>
    </citation>
    <scope>NUCLEOTIDE SEQUENCE [LARGE SCALE GENOMIC DNA]</scope>
    <source>
        <tissue evidence="2">Muscle</tissue>
    </source>
</reference>
<proteinExistence type="predicted"/>
<evidence type="ECO:0000313" key="3">
    <source>
        <dbReference type="Proteomes" id="UP000324222"/>
    </source>
</evidence>
<sequence>MGRQVPAVILPRTTRPLRCLYTSPDRVNALSLHLSQLSHQHVLAKASLKVAFAANDEKLTKSGHLATQPKRRSAGYHQPN</sequence>
<dbReference type="EMBL" id="VSRR010092384">
    <property type="protein sequence ID" value="MPC92753.1"/>
    <property type="molecule type" value="Genomic_DNA"/>
</dbReference>
<gene>
    <name evidence="2" type="ORF">E2C01_087859</name>
</gene>
<name>A0A5B7JEH0_PORTR</name>
<feature type="region of interest" description="Disordered" evidence="1">
    <location>
        <begin position="59"/>
        <end position="80"/>
    </location>
</feature>
<evidence type="ECO:0000256" key="1">
    <source>
        <dbReference type="SAM" id="MobiDB-lite"/>
    </source>
</evidence>
<dbReference type="AlphaFoldDB" id="A0A5B7JEH0"/>
<protein>
    <submittedName>
        <fullName evidence="2">Uncharacterized protein</fullName>
    </submittedName>
</protein>
<keyword evidence="3" id="KW-1185">Reference proteome</keyword>
<evidence type="ECO:0000313" key="2">
    <source>
        <dbReference type="EMBL" id="MPC92753.1"/>
    </source>
</evidence>
<accession>A0A5B7JEH0</accession>